<dbReference type="GO" id="GO:0032259">
    <property type="term" value="P:methylation"/>
    <property type="evidence" value="ECO:0007669"/>
    <property type="project" value="UniProtKB-KW"/>
</dbReference>
<dbReference type="InterPro" id="IPR029063">
    <property type="entry name" value="SAM-dependent_MTases_sf"/>
</dbReference>
<dbReference type="EC" id="2.1.1.-" evidence="2"/>
<sequence length="243" mass="27383">MANPSHANRQFWDSDATRYHSEHANYLSGFYWCPEMFAESEARLLGDVSDKSVLEIGCGSAPCASWLADDGAGFITAFDISRGMLDQARRNLPLAQADVLALPYRAEAFDVAFSAFGALPFVKDVSIALREIARVLRPQGRFIFSVNHPMRWVFPDDPQAFVAQISYFAREYEEYDDGGQLTYAEYHRTFGDWVRALTASGFILTDIIEPEWPEDLTESWGQWSPERGRLFPGTAIFVAQKNG</sequence>
<gene>
    <name evidence="2" type="ORF">QP027_04995</name>
</gene>
<dbReference type="EMBL" id="CP126969">
    <property type="protein sequence ID" value="WIM68745.1"/>
    <property type="molecule type" value="Genomic_DNA"/>
</dbReference>
<dbReference type="GO" id="GO:0008168">
    <property type="term" value="F:methyltransferase activity"/>
    <property type="evidence" value="ECO:0007669"/>
    <property type="project" value="UniProtKB-KW"/>
</dbReference>
<feature type="domain" description="Methyltransferase type 11" evidence="1">
    <location>
        <begin position="54"/>
        <end position="144"/>
    </location>
</feature>
<keyword evidence="3" id="KW-1185">Reference proteome</keyword>
<keyword evidence="2" id="KW-0808">Transferase</keyword>
<dbReference type="CDD" id="cd02440">
    <property type="entry name" value="AdoMet_MTases"/>
    <property type="match status" value="1"/>
</dbReference>
<name>A0ABY8VGI0_9CORY</name>
<keyword evidence="2" id="KW-0489">Methyltransferase</keyword>
<dbReference type="PANTHER" id="PTHR42912">
    <property type="entry name" value="METHYLTRANSFERASE"/>
    <property type="match status" value="1"/>
</dbReference>
<accession>A0ABY8VGI0</accession>
<evidence type="ECO:0000313" key="2">
    <source>
        <dbReference type="EMBL" id="WIM68745.1"/>
    </source>
</evidence>
<dbReference type="PANTHER" id="PTHR42912:SF93">
    <property type="entry name" value="N6-ADENOSINE-METHYLTRANSFERASE TMT1A"/>
    <property type="match status" value="1"/>
</dbReference>
<evidence type="ECO:0000259" key="1">
    <source>
        <dbReference type="Pfam" id="PF08241"/>
    </source>
</evidence>
<dbReference type="RefSeq" id="WP_284826490.1">
    <property type="nucleotide sequence ID" value="NZ_CP126969.1"/>
</dbReference>
<dbReference type="InterPro" id="IPR013216">
    <property type="entry name" value="Methyltransf_11"/>
</dbReference>
<organism evidence="2 3">
    <name type="scientific">Corynebacterium breve</name>
    <dbReference type="NCBI Taxonomy" id="3049799"/>
    <lineage>
        <taxon>Bacteria</taxon>
        <taxon>Bacillati</taxon>
        <taxon>Actinomycetota</taxon>
        <taxon>Actinomycetes</taxon>
        <taxon>Mycobacteriales</taxon>
        <taxon>Corynebacteriaceae</taxon>
        <taxon>Corynebacterium</taxon>
    </lineage>
</organism>
<evidence type="ECO:0000313" key="3">
    <source>
        <dbReference type="Proteomes" id="UP001225598"/>
    </source>
</evidence>
<dbReference type="Gene3D" id="3.40.50.150">
    <property type="entry name" value="Vaccinia Virus protein VP39"/>
    <property type="match status" value="1"/>
</dbReference>
<dbReference type="Pfam" id="PF08241">
    <property type="entry name" value="Methyltransf_11"/>
    <property type="match status" value="1"/>
</dbReference>
<reference evidence="2 3" key="1">
    <citation type="submission" date="2023-05" db="EMBL/GenBank/DDBJ databases">
        <title>Corynebacterium suedekumii sp. nov. and Corynebacterium breve sp. nov. isolated from raw cow's milk.</title>
        <authorList>
            <person name="Baer M.K."/>
            <person name="Mehl L."/>
            <person name="Hellmuth R."/>
            <person name="Marke G."/>
            <person name="Lipski A."/>
        </authorList>
    </citation>
    <scope>NUCLEOTIDE SEQUENCE [LARGE SCALE GENOMIC DNA]</scope>
    <source>
        <strain evidence="2 3">R4</strain>
    </source>
</reference>
<protein>
    <submittedName>
        <fullName evidence="2">Class I SAM-dependent methyltransferase</fullName>
        <ecNumber evidence="2">2.1.1.-</ecNumber>
    </submittedName>
</protein>
<dbReference type="Proteomes" id="UP001225598">
    <property type="component" value="Chromosome"/>
</dbReference>
<dbReference type="SUPFAM" id="SSF53335">
    <property type="entry name" value="S-adenosyl-L-methionine-dependent methyltransferases"/>
    <property type="match status" value="1"/>
</dbReference>
<proteinExistence type="predicted"/>
<dbReference type="InterPro" id="IPR050508">
    <property type="entry name" value="Methyltransf_Superfamily"/>
</dbReference>